<comment type="caution">
    <text evidence="2">The sequence shown here is derived from an EMBL/GenBank/DDBJ whole genome shotgun (WGS) entry which is preliminary data.</text>
</comment>
<gene>
    <name evidence="2" type="ORF">LY90DRAFT_502119</name>
</gene>
<evidence type="ECO:0000256" key="1">
    <source>
        <dbReference type="SAM" id="MobiDB-lite"/>
    </source>
</evidence>
<proteinExistence type="predicted"/>
<evidence type="ECO:0000313" key="2">
    <source>
        <dbReference type="EMBL" id="ORY75574.1"/>
    </source>
</evidence>
<feature type="compositionally biased region" description="Polar residues" evidence="1">
    <location>
        <begin position="41"/>
        <end position="60"/>
    </location>
</feature>
<feature type="compositionally biased region" description="Polar residues" evidence="1">
    <location>
        <begin position="143"/>
        <end position="152"/>
    </location>
</feature>
<protein>
    <submittedName>
        <fullName evidence="2">Uncharacterized protein</fullName>
    </submittedName>
</protein>
<reference evidence="2 3" key="1">
    <citation type="submission" date="2016-08" db="EMBL/GenBank/DDBJ databases">
        <title>A Parts List for Fungal Cellulosomes Revealed by Comparative Genomics.</title>
        <authorList>
            <consortium name="DOE Joint Genome Institute"/>
            <person name="Haitjema C.H."/>
            <person name="Gilmore S.P."/>
            <person name="Henske J.K."/>
            <person name="Solomon K.V."/>
            <person name="De Groot R."/>
            <person name="Kuo A."/>
            <person name="Mondo S.J."/>
            <person name="Salamov A.A."/>
            <person name="Labutti K."/>
            <person name="Zhao Z."/>
            <person name="Chiniquy J."/>
            <person name="Barry K."/>
            <person name="Brewer H.M."/>
            <person name="Purvine S.O."/>
            <person name="Wright A.T."/>
            <person name="Boxma B."/>
            <person name="Van Alen T."/>
            <person name="Hackstein J.H."/>
            <person name="Baker S.E."/>
            <person name="Grigoriev I.V."/>
            <person name="O'Malley M.A."/>
        </authorList>
    </citation>
    <scope>NUCLEOTIDE SEQUENCE [LARGE SCALE GENOMIC DNA]</scope>
    <source>
        <strain evidence="2 3">G1</strain>
    </source>
</reference>
<feature type="compositionally biased region" description="Polar residues" evidence="1">
    <location>
        <begin position="162"/>
        <end position="191"/>
    </location>
</feature>
<dbReference type="STRING" id="1754190.A0A1Y2EWE0"/>
<dbReference type="Proteomes" id="UP000193920">
    <property type="component" value="Unassembled WGS sequence"/>
</dbReference>
<feature type="compositionally biased region" description="Low complexity" evidence="1">
    <location>
        <begin position="66"/>
        <end position="78"/>
    </location>
</feature>
<organism evidence="2 3">
    <name type="scientific">Neocallimastix californiae</name>
    <dbReference type="NCBI Taxonomy" id="1754190"/>
    <lineage>
        <taxon>Eukaryota</taxon>
        <taxon>Fungi</taxon>
        <taxon>Fungi incertae sedis</taxon>
        <taxon>Chytridiomycota</taxon>
        <taxon>Chytridiomycota incertae sedis</taxon>
        <taxon>Neocallimastigomycetes</taxon>
        <taxon>Neocallimastigales</taxon>
        <taxon>Neocallimastigaceae</taxon>
        <taxon>Neocallimastix</taxon>
    </lineage>
</organism>
<name>A0A1Y2EWE0_9FUNG</name>
<feature type="region of interest" description="Disordered" evidence="1">
    <location>
        <begin position="1"/>
        <end position="197"/>
    </location>
</feature>
<dbReference type="AlphaFoldDB" id="A0A1Y2EWE0"/>
<evidence type="ECO:0000313" key="3">
    <source>
        <dbReference type="Proteomes" id="UP000193920"/>
    </source>
</evidence>
<accession>A0A1Y2EWE0</accession>
<keyword evidence="3" id="KW-1185">Reference proteome</keyword>
<sequence length="197" mass="21556">MNPQLPPRQNYKSPPLVSPKIRNNNGGLSYYPPIVPPGNPSPMNSSYHNTTSPINTSPYTSPYRGPSAPVYSSPYSSPHNGPISPTYSNSSNQFSSLTNGPSQFSSPTYGPSQFTSPHNGPVQYNLQNSVTAPFISPRHGPQTYGSPNSLSVNHEPKYDDLNNFSLNSKSQTPFRGTDGQFQVNQGNRNYQQPPPQR</sequence>
<feature type="compositionally biased region" description="Polar residues" evidence="1">
    <location>
        <begin position="83"/>
        <end position="131"/>
    </location>
</feature>
<dbReference type="EMBL" id="MCOG01000025">
    <property type="protein sequence ID" value="ORY75574.1"/>
    <property type="molecule type" value="Genomic_DNA"/>
</dbReference>